<dbReference type="AlphaFoldDB" id="A0A0C3NKM9"/>
<dbReference type="HOGENOM" id="CLU_498839_0_0_1"/>
<proteinExistence type="predicted"/>
<reference evidence="3 4" key="1">
    <citation type="submission" date="2014-04" db="EMBL/GenBank/DDBJ databases">
        <authorList>
            <consortium name="DOE Joint Genome Institute"/>
            <person name="Kuo A."/>
            <person name="Kohler A."/>
            <person name="Costa M.D."/>
            <person name="Nagy L.G."/>
            <person name="Floudas D."/>
            <person name="Copeland A."/>
            <person name="Barry K.W."/>
            <person name="Cichocki N."/>
            <person name="Veneault-Fourrey C."/>
            <person name="LaButti K."/>
            <person name="Lindquist E.A."/>
            <person name="Lipzen A."/>
            <person name="Lundell T."/>
            <person name="Morin E."/>
            <person name="Murat C."/>
            <person name="Sun H."/>
            <person name="Tunlid A."/>
            <person name="Henrissat B."/>
            <person name="Grigoriev I.V."/>
            <person name="Hibbett D.S."/>
            <person name="Martin F."/>
            <person name="Nordberg H.P."/>
            <person name="Cantor M.N."/>
            <person name="Hua S.X."/>
        </authorList>
    </citation>
    <scope>NUCLEOTIDE SEQUENCE [LARGE SCALE GENOMIC DNA]</scope>
    <source>
        <strain evidence="3 4">Marx 270</strain>
    </source>
</reference>
<protein>
    <recommendedName>
        <fullName evidence="2">Ribonuclease H1 N-terminal domain-containing protein</fullName>
    </recommendedName>
</protein>
<evidence type="ECO:0000313" key="4">
    <source>
        <dbReference type="Proteomes" id="UP000054217"/>
    </source>
</evidence>
<dbReference type="InterPro" id="IPR011320">
    <property type="entry name" value="RNase_H1_N"/>
</dbReference>
<feature type="region of interest" description="Disordered" evidence="1">
    <location>
        <begin position="259"/>
        <end position="315"/>
    </location>
</feature>
<evidence type="ECO:0000313" key="3">
    <source>
        <dbReference type="EMBL" id="KIN96215.1"/>
    </source>
</evidence>
<feature type="region of interest" description="Disordered" evidence="1">
    <location>
        <begin position="64"/>
        <end position="93"/>
    </location>
</feature>
<feature type="compositionally biased region" description="Low complexity" evidence="1">
    <location>
        <begin position="275"/>
        <end position="289"/>
    </location>
</feature>
<accession>A0A0C3NKM9</accession>
<dbReference type="InterPro" id="IPR037056">
    <property type="entry name" value="RNase_H1_N_sf"/>
</dbReference>
<dbReference type="STRING" id="870435.A0A0C3NKM9"/>
<keyword evidence="4" id="KW-1185">Reference proteome</keyword>
<dbReference type="SUPFAM" id="SSF55658">
    <property type="entry name" value="L9 N-domain-like"/>
    <property type="match status" value="1"/>
</dbReference>
<dbReference type="Gene3D" id="3.40.970.10">
    <property type="entry name" value="Ribonuclease H1, N-terminal domain"/>
    <property type="match status" value="1"/>
</dbReference>
<dbReference type="Pfam" id="PF01693">
    <property type="entry name" value="Cauli_VI"/>
    <property type="match status" value="1"/>
</dbReference>
<feature type="region of interest" description="Disordered" evidence="1">
    <location>
        <begin position="189"/>
        <end position="219"/>
    </location>
</feature>
<name>A0A0C3NKM9_PISTI</name>
<organism evidence="3 4">
    <name type="scientific">Pisolithus tinctorius Marx 270</name>
    <dbReference type="NCBI Taxonomy" id="870435"/>
    <lineage>
        <taxon>Eukaryota</taxon>
        <taxon>Fungi</taxon>
        <taxon>Dikarya</taxon>
        <taxon>Basidiomycota</taxon>
        <taxon>Agaricomycotina</taxon>
        <taxon>Agaricomycetes</taxon>
        <taxon>Agaricomycetidae</taxon>
        <taxon>Boletales</taxon>
        <taxon>Sclerodermatineae</taxon>
        <taxon>Pisolithaceae</taxon>
        <taxon>Pisolithus</taxon>
    </lineage>
</organism>
<reference evidence="4" key="2">
    <citation type="submission" date="2015-01" db="EMBL/GenBank/DDBJ databases">
        <title>Evolutionary Origins and Diversification of the Mycorrhizal Mutualists.</title>
        <authorList>
            <consortium name="DOE Joint Genome Institute"/>
            <consortium name="Mycorrhizal Genomics Consortium"/>
            <person name="Kohler A."/>
            <person name="Kuo A."/>
            <person name="Nagy L.G."/>
            <person name="Floudas D."/>
            <person name="Copeland A."/>
            <person name="Barry K.W."/>
            <person name="Cichocki N."/>
            <person name="Veneault-Fourrey C."/>
            <person name="LaButti K."/>
            <person name="Lindquist E.A."/>
            <person name="Lipzen A."/>
            <person name="Lundell T."/>
            <person name="Morin E."/>
            <person name="Murat C."/>
            <person name="Riley R."/>
            <person name="Ohm R."/>
            <person name="Sun H."/>
            <person name="Tunlid A."/>
            <person name="Henrissat B."/>
            <person name="Grigoriev I.V."/>
            <person name="Hibbett D.S."/>
            <person name="Martin F."/>
        </authorList>
    </citation>
    <scope>NUCLEOTIDE SEQUENCE [LARGE SCALE GENOMIC DNA]</scope>
    <source>
        <strain evidence="4">Marx 270</strain>
    </source>
</reference>
<dbReference type="InParanoid" id="A0A0C3NKM9"/>
<dbReference type="InterPro" id="IPR009027">
    <property type="entry name" value="Ribosomal_bL9/RNase_H1_N"/>
</dbReference>
<gene>
    <name evidence="3" type="ORF">M404DRAFT_1006962</name>
</gene>
<dbReference type="Proteomes" id="UP000054217">
    <property type="component" value="Unassembled WGS sequence"/>
</dbReference>
<dbReference type="EMBL" id="KN832051">
    <property type="protein sequence ID" value="KIN96215.1"/>
    <property type="molecule type" value="Genomic_DNA"/>
</dbReference>
<feature type="region of interest" description="Disordered" evidence="1">
    <location>
        <begin position="131"/>
        <end position="157"/>
    </location>
</feature>
<dbReference type="OrthoDB" id="3270804at2759"/>
<evidence type="ECO:0000259" key="2">
    <source>
        <dbReference type="Pfam" id="PF01693"/>
    </source>
</evidence>
<evidence type="ECO:0000256" key="1">
    <source>
        <dbReference type="SAM" id="MobiDB-lite"/>
    </source>
</evidence>
<feature type="domain" description="Ribonuclease H1 N-terminal" evidence="2">
    <location>
        <begin position="6"/>
        <end position="46"/>
    </location>
</feature>
<sequence>MGKAMAYVVTVGTEPGVYDTWIEASWKIRGVQYPVYQGFPTREEAERVFQAALARGEVMAVSSVGGKSRKKHTSTKAAVKQEKSPPSPVSSEISLLMTPNMNAKETYSFTQRGVIPSPPPSPVGRLHRTLRESSISTPPSPSTEVTQHGTVDKDTPSAHVKWISPGTEFGSPLAHSDSVEESPFALMGNRSGCRSPSKGLRTPASSDVEEHELGDFPPQSRVQVPVRGVAYRTLDELVIEKNIDSRIWLPRPVPREFDPAKVKRRPLTRPPSPAKPASSNSSSSFKTPPECSKTKPHISNAESANVRISRGRPSRLTPSLSLPALPLLNCRAFTKTCEQPGAIDLHTGWSPECGNRIDSPQNSSHIQLVRHEDGSQASAFRVHCPPGCLHESCVSSSPLIFSVEEVAKSKYVDVAVSPIFRETQATCNAMKVGLPVTGESYNGDFPCGVDVRSPMARGTQLPFSATTQMLTILGRPTPPTQSPQSRNMA</sequence>